<name>X1JEL5_9ZZZZ</name>
<evidence type="ECO:0000313" key="1">
    <source>
        <dbReference type="EMBL" id="GAH68203.1"/>
    </source>
</evidence>
<sequence length="39" mass="4163">MSHLDPNIMVWGVLPALEQGFILPGAGARLAERMKGKGT</sequence>
<accession>X1JEL5</accession>
<gene>
    <name evidence="1" type="ORF">S03H2_48905</name>
</gene>
<reference evidence="1" key="1">
    <citation type="journal article" date="2014" name="Front. Microbiol.">
        <title>High frequency of phylogenetically diverse reductive dehalogenase-homologous genes in deep subseafloor sedimentary metagenomes.</title>
        <authorList>
            <person name="Kawai M."/>
            <person name="Futagami T."/>
            <person name="Toyoda A."/>
            <person name="Takaki Y."/>
            <person name="Nishi S."/>
            <person name="Hori S."/>
            <person name="Arai W."/>
            <person name="Tsubouchi T."/>
            <person name="Morono Y."/>
            <person name="Uchiyama I."/>
            <person name="Ito T."/>
            <person name="Fujiyama A."/>
            <person name="Inagaki F."/>
            <person name="Takami H."/>
        </authorList>
    </citation>
    <scope>NUCLEOTIDE SEQUENCE</scope>
    <source>
        <strain evidence="1">Expedition CK06-06</strain>
    </source>
</reference>
<proteinExistence type="predicted"/>
<dbReference type="EMBL" id="BARU01030871">
    <property type="protein sequence ID" value="GAH68203.1"/>
    <property type="molecule type" value="Genomic_DNA"/>
</dbReference>
<comment type="caution">
    <text evidence="1">The sequence shown here is derived from an EMBL/GenBank/DDBJ whole genome shotgun (WGS) entry which is preliminary data.</text>
</comment>
<protein>
    <submittedName>
        <fullName evidence="1">Uncharacterized protein</fullName>
    </submittedName>
</protein>
<dbReference type="AlphaFoldDB" id="X1JEL5"/>
<organism evidence="1">
    <name type="scientific">marine sediment metagenome</name>
    <dbReference type="NCBI Taxonomy" id="412755"/>
    <lineage>
        <taxon>unclassified sequences</taxon>
        <taxon>metagenomes</taxon>
        <taxon>ecological metagenomes</taxon>
    </lineage>
</organism>